<evidence type="ECO:0000256" key="2">
    <source>
        <dbReference type="SAM" id="MobiDB-lite"/>
    </source>
</evidence>
<keyword evidence="1" id="KW-0694">RNA-binding</keyword>
<evidence type="ECO:0000313" key="5">
    <source>
        <dbReference type="EMBL" id="CCC68112.1"/>
    </source>
</evidence>
<dbReference type="InterPro" id="IPR018885">
    <property type="entry name" value="mRNA-bd_dom"/>
</dbReference>
<dbReference type="GO" id="GO:0070935">
    <property type="term" value="P:3'-UTR-mediated mRNA stabilization"/>
    <property type="evidence" value="ECO:0007669"/>
    <property type="project" value="EnsemblFungi"/>
</dbReference>
<dbReference type="SUPFAM" id="SSF54928">
    <property type="entry name" value="RNA-binding domain, RBD"/>
    <property type="match status" value="2"/>
</dbReference>
<organism evidence="5 6">
    <name type="scientific">Naumovozyma castellii</name>
    <name type="common">Yeast</name>
    <name type="synonym">Saccharomyces castellii</name>
    <dbReference type="NCBI Taxonomy" id="27288"/>
    <lineage>
        <taxon>Eukaryota</taxon>
        <taxon>Fungi</taxon>
        <taxon>Dikarya</taxon>
        <taxon>Ascomycota</taxon>
        <taxon>Saccharomycotina</taxon>
        <taxon>Saccharomycetes</taxon>
        <taxon>Saccharomycetales</taxon>
        <taxon>Saccharomycetaceae</taxon>
        <taxon>Naumovozyma</taxon>
    </lineage>
</organism>
<dbReference type="InterPro" id="IPR018835">
    <property type="entry name" value="RNA-binding_domain_put"/>
</dbReference>
<feature type="region of interest" description="Disordered" evidence="2">
    <location>
        <begin position="524"/>
        <end position="548"/>
    </location>
</feature>
<evidence type="ECO:0000259" key="3">
    <source>
        <dbReference type="Pfam" id="PF10378"/>
    </source>
</evidence>
<sequence length="1081" mass="122997">MVGPHSRRNSGYQAFQLQQQQQQSQQYMQYNGQRQRKPSYGPLGPGTNSMLFYQGEQARSQYFPTQQPYYQTSPLPNVPPTPFDTAYGATLLPSHLLMGSPFVATPTTGHSQSAIFQQPYMMTPNRASFSQIPSMLNVGNPPSARRQGNQNDPNRRRSSYRSKVPETDPKTLFLQPFRMSYKILPSGDDAYRTRSLLFENVVNSIELHTFMTEFVRFSPIESVYLINHHDSDKPDDDTECRSILLSFLTREVCLTFYNNVLQRLKEFKAKLKSENLRLSFVSIKYQDENEEEETNIVDEPSFYTKESVYFELSNPQATRSILIQFKNPCSEQELFDKKLKFLNQENNSRYILESIDLVNVTQTENEFPKHYAILTFINILMAMEICDYLKIHGPRYGIQDCMFVQVIPKAVSCVSSKRASIISKDNDNNDETLSSQQKKNDILKNSSIISLPSAENDQVSDEEKLDKLSEKLKSTNIEELILIVDTATYPRPSFLSHDEHLPNATLSLSSSSNPFEQQLPYSYEEDDDQRTNVRSGSLPANPQFPNMPNLPKGYISPNPNMNYNTPLMYPNGYFVNDPAFSMNNNYNNNTNYRNPISKTLEQHATTTSQVVNSLGADAGNRTIYIGNINSRSKVEDICNVVRGGILQNVKYIEHKHICFITFIEASAAIHFYANSFIDPIVLHNHTLKIGWGNYVEPLPKAVALAVTVGASRNVYVSLPEFAFKDKFINDPEYQEYHQKYKLPQADQLRIDFSKYGGIEQINYLKDSHCCWVNFLNISAAIRLVEDAHNPVESKFSEKFNNRYDGLIINYGKDRCGNVNKSLMSNKNSRFYKKVKSISNNVKLKELEEKRKADTERLNSLRKTSSSDGQLSKLDAFGIGIDTVSNNEEDGNIEKGNTLSKIDTDVNGFNALGFKIEPKHDMMNETMDNNTEGNNTLENISSDESSNIELMISSPKESVQKGDVITNQKPHSNNHHNFKRNSSSNRQRYKETDTQNTHRNNNNSNATFAPNKEFGFGISPNVDEHQKNNKKHNTNDKEARVIPGSDVMAQYLAQLQHSTFMYAANILGASAEDGSYYDESNA</sequence>
<keyword evidence="6" id="KW-1185">Reference proteome</keyword>
<dbReference type="InterPro" id="IPR035979">
    <property type="entry name" value="RBD_domain_sf"/>
</dbReference>
<evidence type="ECO:0008006" key="7">
    <source>
        <dbReference type="Google" id="ProtNLM"/>
    </source>
</evidence>
<dbReference type="PANTHER" id="PTHR14089">
    <property type="entry name" value="PRE-MRNA-SPLICING FACTOR RBM22"/>
    <property type="match status" value="1"/>
</dbReference>
<evidence type="ECO:0000259" key="4">
    <source>
        <dbReference type="Pfam" id="PF10567"/>
    </source>
</evidence>
<dbReference type="InterPro" id="IPR039171">
    <property type="entry name" value="Cwc2/Slt11"/>
</dbReference>
<feature type="compositionally biased region" description="Polar residues" evidence="2">
    <location>
        <begin position="532"/>
        <end position="546"/>
    </location>
</feature>
<feature type="domain" description="RNA-binding" evidence="3">
    <location>
        <begin position="75"/>
        <end position="119"/>
    </location>
</feature>
<dbReference type="EMBL" id="HE576753">
    <property type="protein sequence ID" value="CCC68112.1"/>
    <property type="molecule type" value="Genomic_DNA"/>
</dbReference>
<dbReference type="InParanoid" id="G0VAY9"/>
<reference evidence="5 6" key="1">
    <citation type="journal article" date="2011" name="Proc. Natl. Acad. Sci. U.S.A.">
        <title>Evolutionary erosion of yeast sex chromosomes by mating-type switching accidents.</title>
        <authorList>
            <person name="Gordon J.L."/>
            <person name="Armisen D."/>
            <person name="Proux-Wera E."/>
            <person name="Oheigeartaigh S.S."/>
            <person name="Byrne K.P."/>
            <person name="Wolfe K.H."/>
        </authorList>
    </citation>
    <scope>NUCLEOTIDE SEQUENCE [LARGE SCALE GENOMIC DNA]</scope>
    <source>
        <strain evidence="6">ATCC 76901 / BCRC 22586 / CBS 4309 / NBRC 1992 / NRRL Y-12630</strain>
    </source>
</reference>
<dbReference type="InterPro" id="IPR012677">
    <property type="entry name" value="Nucleotide-bd_a/b_plait_sf"/>
</dbReference>
<dbReference type="GO" id="GO:0003730">
    <property type="term" value="F:mRNA 3'-UTR binding"/>
    <property type="evidence" value="ECO:0007669"/>
    <property type="project" value="EnsemblFungi"/>
</dbReference>
<dbReference type="eggNOG" id="KOG0118">
    <property type="taxonomic scope" value="Eukaryota"/>
</dbReference>
<dbReference type="Gene3D" id="3.30.70.330">
    <property type="match status" value="2"/>
</dbReference>
<feature type="region of interest" description="Disordered" evidence="2">
    <location>
        <begin position="132"/>
        <end position="165"/>
    </location>
</feature>
<dbReference type="Proteomes" id="UP000001640">
    <property type="component" value="Chromosome 2"/>
</dbReference>
<dbReference type="FunCoup" id="G0VAY9">
    <property type="interactions" value="273"/>
</dbReference>
<dbReference type="KEGG" id="ncs:NCAS_0B00280"/>
<dbReference type="PANTHER" id="PTHR14089:SF10">
    <property type="entry name" value="RNA-BINDING PROTEIN NAB6"/>
    <property type="match status" value="1"/>
</dbReference>
<evidence type="ECO:0000256" key="1">
    <source>
        <dbReference type="ARBA" id="ARBA00022884"/>
    </source>
</evidence>
<feature type="compositionally biased region" description="Low complexity" evidence="2">
    <location>
        <begin position="993"/>
        <end position="1008"/>
    </location>
</feature>
<gene>
    <name evidence="5" type="primary">NCAS0B00280</name>
    <name evidence="5" type="ordered locus">NCAS_0B00280</name>
</gene>
<feature type="domain" description="mRNA-binding" evidence="4">
    <location>
        <begin position="179"/>
        <end position="501"/>
    </location>
</feature>
<name>G0VAY9_NAUCA</name>
<dbReference type="STRING" id="1064592.G0VAY9"/>
<dbReference type="OrthoDB" id="6407164at2759"/>
<dbReference type="OMA" id="SDVMAQY"/>
<dbReference type="HOGENOM" id="CLU_276472_0_0_1"/>
<evidence type="ECO:0000313" key="6">
    <source>
        <dbReference type="Proteomes" id="UP000001640"/>
    </source>
</evidence>
<proteinExistence type="predicted"/>
<protein>
    <recommendedName>
        <fullName evidence="7">RRM domain-containing protein</fullName>
    </recommendedName>
</protein>
<accession>G0VAY9</accession>
<dbReference type="GO" id="GO:1990394">
    <property type="term" value="P:cellular response to cell wall damage"/>
    <property type="evidence" value="ECO:0007669"/>
    <property type="project" value="EnsemblFungi"/>
</dbReference>
<dbReference type="FunFam" id="3.30.70.330:FF:000400">
    <property type="entry name" value="Negative regulator of differentiation 1"/>
    <property type="match status" value="1"/>
</dbReference>
<dbReference type="GO" id="GO:0010494">
    <property type="term" value="C:cytoplasmic stress granule"/>
    <property type="evidence" value="ECO:0007669"/>
    <property type="project" value="EnsemblFungi"/>
</dbReference>
<dbReference type="AlphaFoldDB" id="G0VAY9"/>
<dbReference type="Pfam" id="PF10567">
    <property type="entry name" value="Nab6_mRNP_bdg"/>
    <property type="match status" value="1"/>
</dbReference>
<dbReference type="GeneID" id="96901676"/>
<dbReference type="RefSeq" id="XP_003674489.1">
    <property type="nucleotide sequence ID" value="XM_003674441.1"/>
</dbReference>
<feature type="region of interest" description="Disordered" evidence="2">
    <location>
        <begin position="964"/>
        <end position="1008"/>
    </location>
</feature>
<reference key="2">
    <citation type="submission" date="2011-08" db="EMBL/GenBank/DDBJ databases">
        <title>Genome sequence of Naumovozyma castellii.</title>
        <authorList>
            <person name="Gordon J.L."/>
            <person name="Armisen D."/>
            <person name="Proux-Wera E."/>
            <person name="OhEigeartaigh S.S."/>
            <person name="Byrne K.P."/>
            <person name="Wolfe K.H."/>
        </authorList>
    </citation>
    <scope>NUCLEOTIDE SEQUENCE</scope>
    <source>
        <strain>Type strain:CBS 4309</strain>
    </source>
</reference>
<dbReference type="Pfam" id="PF10378">
    <property type="entry name" value="RRM"/>
    <property type="match status" value="1"/>
</dbReference>